<name>A0A0A7I0F2_9BIFI</name>
<organism evidence="4 5">
    <name type="scientific">Bifidobacterium catenulatum PV20-2</name>
    <dbReference type="NCBI Taxonomy" id="1447716"/>
    <lineage>
        <taxon>Bacteria</taxon>
        <taxon>Bacillati</taxon>
        <taxon>Actinomycetota</taxon>
        <taxon>Actinomycetes</taxon>
        <taxon>Bifidobacteriales</taxon>
        <taxon>Bifidobacteriaceae</taxon>
        <taxon>Bifidobacterium</taxon>
    </lineage>
</organism>
<sequence length="252" mass="27545">MSQTIDIVSLYPKDMNIYGDSGNVLTIQRRLALYGYEPHVHAYNQGDAWPEHVDMILGGGGQDTGQKKIIDDFFKRADLLRSLAADGTPMLMICGLYQLFGEYFETVDGSRLDGIGVIGAYTVGQEVRMIGNLTEHSADFGDIIGYENHSGQTFLREGVQPLGTVDVDGTGNNGEDHTEGARVNNVIGTYMHGSLLPKNPAIADFLIRTAAERRYGSFDPVATGQTQAQRAELDSINTIADNARRVAMSRPR</sequence>
<dbReference type="GO" id="GO:0071555">
    <property type="term" value="P:cell wall organization"/>
    <property type="evidence" value="ECO:0007669"/>
    <property type="project" value="UniProtKB-KW"/>
</dbReference>
<keyword evidence="2" id="KW-0133">Cell shape</keyword>
<dbReference type="RefSeq" id="WP_039196716.1">
    <property type="nucleotide sequence ID" value="NZ_CP007456.1"/>
</dbReference>
<dbReference type="GO" id="GO:0008360">
    <property type="term" value="P:regulation of cell shape"/>
    <property type="evidence" value="ECO:0007669"/>
    <property type="project" value="UniProtKB-KW"/>
</dbReference>
<keyword evidence="2" id="KW-0961">Cell wall biogenesis/degradation</keyword>
<evidence type="ECO:0000313" key="5">
    <source>
        <dbReference type="Proteomes" id="UP000030625"/>
    </source>
</evidence>
<dbReference type="EC" id="6.3.5.13" evidence="2"/>
<dbReference type="InterPro" id="IPR033949">
    <property type="entry name" value="CobQ_GATase1"/>
</dbReference>
<dbReference type="OrthoDB" id="9782045at2"/>
<dbReference type="STRING" id="1447716.AH68_00710"/>
<evidence type="ECO:0000259" key="3">
    <source>
        <dbReference type="Pfam" id="PF07685"/>
    </source>
</evidence>
<dbReference type="InterPro" id="IPR043702">
    <property type="entry name" value="Lipid_II_synth_GatD"/>
</dbReference>
<dbReference type="EC" id="3.5.1.2" evidence="2"/>
<dbReference type="AlphaFoldDB" id="A0A0A7I0F2"/>
<dbReference type="InterPro" id="IPR029062">
    <property type="entry name" value="Class_I_gatase-like"/>
</dbReference>
<protein>
    <recommendedName>
        <fullName evidence="2">Lipid II isoglutaminyl synthase (glutamine-hydrolyzing) subunit GatD</fullName>
        <ecNumber evidence="2">6.3.5.13</ecNumber>
    </recommendedName>
    <alternativeName>
        <fullName evidence="2">Lipid II isoglutaminyl synthase glutaminase subunit</fullName>
        <ecNumber evidence="2">3.5.1.2</ecNumber>
    </alternativeName>
</protein>
<dbReference type="GO" id="GO:0009252">
    <property type="term" value="P:peptidoglycan biosynthetic process"/>
    <property type="evidence" value="ECO:0007669"/>
    <property type="project" value="UniProtKB-UniRule"/>
</dbReference>
<evidence type="ECO:0000313" key="4">
    <source>
        <dbReference type="EMBL" id="AIZ13777.1"/>
    </source>
</evidence>
<gene>
    <name evidence="2" type="primary">gatD</name>
    <name evidence="4" type="ORF">AH68_00710</name>
</gene>
<comment type="catalytic activity">
    <reaction evidence="2">
        <text>L-glutamine + H2O = L-glutamate + NH4(+)</text>
        <dbReference type="Rhea" id="RHEA:15889"/>
        <dbReference type="ChEBI" id="CHEBI:15377"/>
        <dbReference type="ChEBI" id="CHEBI:28938"/>
        <dbReference type="ChEBI" id="CHEBI:29985"/>
        <dbReference type="ChEBI" id="CHEBI:58359"/>
        <dbReference type="EC" id="3.5.1.2"/>
    </reaction>
</comment>
<dbReference type="GO" id="GO:0004359">
    <property type="term" value="F:glutaminase activity"/>
    <property type="evidence" value="ECO:0007669"/>
    <property type="project" value="UniProtKB-UniRule"/>
</dbReference>
<dbReference type="UniPathway" id="UPA00219"/>
<proteinExistence type="inferred from homology"/>
<feature type="domain" description="CobB/CobQ-like glutamine amidotransferase" evidence="3">
    <location>
        <begin position="6"/>
        <end position="199"/>
    </location>
</feature>
<keyword evidence="1 2" id="KW-0315">Glutamine amidotransferase</keyword>
<dbReference type="Pfam" id="PF07685">
    <property type="entry name" value="GATase_3"/>
    <property type="match status" value="1"/>
</dbReference>
<dbReference type="HAMAP" id="MF_02213">
    <property type="entry name" value="Lipid_II_synth_GatD"/>
    <property type="match status" value="1"/>
</dbReference>
<keyword evidence="2" id="KW-0378">Hydrolase</keyword>
<dbReference type="KEGG" id="bka:AH68_00710"/>
<dbReference type="GO" id="GO:0016740">
    <property type="term" value="F:transferase activity"/>
    <property type="evidence" value="ECO:0007669"/>
    <property type="project" value="UniProtKB-KW"/>
</dbReference>
<dbReference type="Proteomes" id="UP000030625">
    <property type="component" value="Chromosome"/>
</dbReference>
<keyword evidence="2" id="KW-0436">Ligase</keyword>
<dbReference type="PROSITE" id="PS51274">
    <property type="entry name" value="GATASE_COBBQ"/>
    <property type="match status" value="1"/>
</dbReference>
<dbReference type="PANTHER" id="PTHR21343:SF9">
    <property type="entry name" value="LIPID II ISOGLUTAMINYL SYNTHASE (GLUTAMINE-HYDROLYZING) SUBUNIT GATD"/>
    <property type="match status" value="1"/>
</dbReference>
<evidence type="ECO:0000256" key="2">
    <source>
        <dbReference type="HAMAP-Rule" id="MF_02213"/>
    </source>
</evidence>
<dbReference type="GO" id="GO:0140282">
    <property type="term" value="F:carbon-nitrogen ligase activity on lipid II"/>
    <property type="evidence" value="ECO:0007669"/>
    <property type="project" value="UniProtKB-UniRule"/>
</dbReference>
<dbReference type="CDD" id="cd01750">
    <property type="entry name" value="GATase1_CobQ"/>
    <property type="match status" value="1"/>
</dbReference>
<dbReference type="PANTHER" id="PTHR21343">
    <property type="entry name" value="DETHIOBIOTIN SYNTHETASE"/>
    <property type="match status" value="1"/>
</dbReference>
<comment type="subunit">
    <text evidence="2">Forms a heterodimer with MurT.</text>
</comment>
<keyword evidence="2" id="KW-0573">Peptidoglycan synthesis</keyword>
<comment type="similarity">
    <text evidence="2">Belongs to the CobB/CobQ family. GatD subfamily.</text>
</comment>
<feature type="binding site" evidence="2">
    <location>
        <position position="128"/>
    </location>
    <ligand>
        <name>substrate</name>
    </ligand>
</feature>
<feature type="active site" description="Nucleophile" evidence="2">
    <location>
        <position position="94"/>
    </location>
</feature>
<dbReference type="SUPFAM" id="SSF52317">
    <property type="entry name" value="Class I glutamine amidotransferase-like"/>
    <property type="match status" value="1"/>
</dbReference>
<comment type="catalytic activity">
    <reaction evidence="2">
        <text>beta-D-GlcNAc-(1-&gt;4)-Mur2Ac(oyl-L-Ala-gamma-D-Glu-L-Lys-D-Ala-D-Ala)-di-trans,octa-cis-undecaprenyl diphosphate + L-glutamine + ATP + H2O = beta-D-GlcNAc-(1-&gt;4)-Mur2Ac(oyl-L-Ala-D-isoglutaminyl-L-Lys-D-Ala-D-Ala)-di-trans,octa-cis-undecaprenyl diphosphate + L-glutamate + ADP + phosphate + H(+)</text>
        <dbReference type="Rhea" id="RHEA:57928"/>
        <dbReference type="ChEBI" id="CHEBI:15377"/>
        <dbReference type="ChEBI" id="CHEBI:15378"/>
        <dbReference type="ChEBI" id="CHEBI:29985"/>
        <dbReference type="ChEBI" id="CHEBI:30616"/>
        <dbReference type="ChEBI" id="CHEBI:43474"/>
        <dbReference type="ChEBI" id="CHEBI:58359"/>
        <dbReference type="ChEBI" id="CHEBI:60033"/>
        <dbReference type="ChEBI" id="CHEBI:62233"/>
        <dbReference type="ChEBI" id="CHEBI:456216"/>
        <dbReference type="EC" id="6.3.5.13"/>
    </reaction>
</comment>
<comment type="function">
    <text evidence="2">The lipid II isoglutaminyl synthase complex catalyzes the formation of alpha-D-isoglutamine in the cell wall lipid II stem peptide. The GatD subunit catalyzes the hydrolysis of glutamine to glutamate and ammonia. The resulting ammonia molecule is channeled to the active site of MurT.</text>
</comment>
<accession>A0A0A7I0F2</accession>
<dbReference type="GO" id="GO:0009236">
    <property type="term" value="P:cobalamin biosynthetic process"/>
    <property type="evidence" value="ECO:0007669"/>
    <property type="project" value="InterPro"/>
</dbReference>
<dbReference type="HOGENOM" id="CLU_064047_0_0_11"/>
<comment type="pathway">
    <text evidence="2">Cell wall biogenesis; peptidoglycan biosynthesis.</text>
</comment>
<evidence type="ECO:0000256" key="1">
    <source>
        <dbReference type="ARBA" id="ARBA00022962"/>
    </source>
</evidence>
<keyword evidence="4" id="KW-0808">Transferase</keyword>
<dbReference type="EMBL" id="CP007456">
    <property type="protein sequence ID" value="AIZ13777.1"/>
    <property type="molecule type" value="Genomic_DNA"/>
</dbReference>
<reference evidence="4 5" key="1">
    <citation type="journal article" date="2015" name="Genome Announc.">
        <title>Complete and Assembled Genome Sequence of Bifidobacterium kashiwanohense PV20-2, Isolated from the Feces of an Anemic Kenyan Infant.</title>
        <authorList>
            <person name="Vazquez-Gutierrez P."/>
            <person name="Lacroix C."/>
            <person name="Chassard C."/>
            <person name="Klumpp J."/>
            <person name="Jans C."/>
            <person name="Stevens M.J."/>
        </authorList>
    </citation>
    <scope>NUCLEOTIDE SEQUENCE [LARGE SCALE GENOMIC DNA]</scope>
    <source>
        <strain evidence="4 5">PV20-2</strain>
    </source>
</reference>
<feature type="active site" evidence="2">
    <location>
        <position position="192"/>
    </location>
</feature>
<dbReference type="InterPro" id="IPR011698">
    <property type="entry name" value="GATase_3"/>
</dbReference>